<evidence type="ECO:0000313" key="5">
    <source>
        <dbReference type="Proteomes" id="UP001344888"/>
    </source>
</evidence>
<dbReference type="Gene3D" id="1.20.120.330">
    <property type="entry name" value="Nucleotidyltransferases domain 2"/>
    <property type="match status" value="1"/>
</dbReference>
<evidence type="ECO:0000259" key="1">
    <source>
        <dbReference type="Pfam" id="PF14540"/>
    </source>
</evidence>
<dbReference type="InterPro" id="IPR036388">
    <property type="entry name" value="WH-like_DNA-bd_sf"/>
</dbReference>
<dbReference type="InterPro" id="IPR043519">
    <property type="entry name" value="NT_sf"/>
</dbReference>
<evidence type="ECO:0000259" key="3">
    <source>
        <dbReference type="Pfam" id="PF22339"/>
    </source>
</evidence>
<dbReference type="Pfam" id="PF22339">
    <property type="entry name" value="YgxA-like_sub_bind"/>
    <property type="match status" value="1"/>
</dbReference>
<dbReference type="Gene3D" id="1.10.10.10">
    <property type="entry name" value="Winged helix-like DNA-binding domain superfamily/Winged helix DNA-binding domain"/>
    <property type="match status" value="1"/>
</dbReference>
<proteinExistence type="predicted"/>
<dbReference type="AlphaFoldDB" id="A0AAW9NUT1"/>
<sequence length="300" mass="35635">MEQILRPIYQERASHPDTLGIILINRKEDALNLTNAFDSVLLIIVKDQECSIFTKHYMYGDKKMVMHILTEKRLKKWLFVGSHKRLVDWLFFGKIIFDRNEFLYKLRSELQEFPFFGRKIKTGIQFSKLIRRYLEGKEFFESGNYLDSYSHVVESLHHLGRLSIIDNGLYPEVTVWSQVKKIEPAIYKLYEELVMSDESLEKRLELLFLAIEFLINSRTQDAAQHILEIMLTQSSWTIQQLHEQEELSLYSTELEVFVEYLVEKEYILVEPTLAKSESVFHRNYVVDQQFVESKYNLGKI</sequence>
<protein>
    <submittedName>
        <fullName evidence="4">Nucleotidyltransferase-like protein</fullName>
    </submittedName>
</protein>
<feature type="domain" description="YgxA-like helix-turn-helix" evidence="2">
    <location>
        <begin position="224"/>
        <end position="286"/>
    </location>
</feature>
<feature type="domain" description="YgxA-like substrate binding" evidence="3">
    <location>
        <begin position="119"/>
        <end position="218"/>
    </location>
</feature>
<dbReference type="Gene3D" id="3.30.460.10">
    <property type="entry name" value="Beta Polymerase, domain 2"/>
    <property type="match status" value="1"/>
</dbReference>
<reference evidence="4 5" key="1">
    <citation type="submission" date="2023-03" db="EMBL/GenBank/DDBJ databases">
        <title>Bacillus Genome Sequencing.</title>
        <authorList>
            <person name="Dunlap C."/>
        </authorList>
    </citation>
    <scope>NUCLEOTIDE SEQUENCE [LARGE SCALE GENOMIC DNA]</scope>
    <source>
        <strain evidence="4 5">B-59205</strain>
    </source>
</reference>
<accession>A0AAW9NUT1</accession>
<keyword evidence="5" id="KW-1185">Reference proteome</keyword>
<dbReference type="InterPro" id="IPR041143">
    <property type="entry name" value="YgxA_HTH"/>
</dbReference>
<organism evidence="4 5">
    <name type="scientific">Metasolibacillus meyeri</name>
    <dbReference type="NCBI Taxonomy" id="1071052"/>
    <lineage>
        <taxon>Bacteria</taxon>
        <taxon>Bacillati</taxon>
        <taxon>Bacillota</taxon>
        <taxon>Bacilli</taxon>
        <taxon>Bacillales</taxon>
        <taxon>Caryophanaceae</taxon>
        <taxon>Metasolibacillus</taxon>
    </lineage>
</organism>
<gene>
    <name evidence="4" type="ORF">P9B03_14035</name>
</gene>
<dbReference type="InterPro" id="IPR054515">
    <property type="entry name" value="YgxA-like_substrate-bd"/>
</dbReference>
<dbReference type="InterPro" id="IPR029348">
    <property type="entry name" value="NTF-like"/>
</dbReference>
<evidence type="ECO:0000313" key="4">
    <source>
        <dbReference type="EMBL" id="MEC1179615.1"/>
    </source>
</evidence>
<dbReference type="EMBL" id="JARSFG010000019">
    <property type="protein sequence ID" value="MEC1179615.1"/>
    <property type="molecule type" value="Genomic_DNA"/>
</dbReference>
<comment type="caution">
    <text evidence="4">The sequence shown here is derived from an EMBL/GenBank/DDBJ whole genome shotgun (WGS) entry which is preliminary data.</text>
</comment>
<feature type="domain" description="Nucleotidyltransferase-like" evidence="1">
    <location>
        <begin position="1"/>
        <end position="118"/>
    </location>
</feature>
<dbReference type="Pfam" id="PF18576">
    <property type="entry name" value="HTH_52"/>
    <property type="match status" value="1"/>
</dbReference>
<dbReference type="Proteomes" id="UP001344888">
    <property type="component" value="Unassembled WGS sequence"/>
</dbReference>
<evidence type="ECO:0000259" key="2">
    <source>
        <dbReference type="Pfam" id="PF18576"/>
    </source>
</evidence>
<dbReference type="RefSeq" id="WP_326124102.1">
    <property type="nucleotide sequence ID" value="NZ_JARSFG010000019.1"/>
</dbReference>
<dbReference type="Pfam" id="PF14540">
    <property type="entry name" value="NTF-like"/>
    <property type="match status" value="1"/>
</dbReference>
<name>A0AAW9NUT1_9BACL</name>